<proteinExistence type="predicted"/>
<dbReference type="InParanoid" id="A0A251UAB8"/>
<reference evidence="2" key="1">
    <citation type="journal article" date="2017" name="Nature">
        <title>The sunflower genome provides insights into oil metabolism, flowering and Asterid evolution.</title>
        <authorList>
            <person name="Badouin H."/>
            <person name="Gouzy J."/>
            <person name="Grassa C.J."/>
            <person name="Murat F."/>
            <person name="Staton S.E."/>
            <person name="Cottret L."/>
            <person name="Lelandais-Briere C."/>
            <person name="Owens G.L."/>
            <person name="Carrere S."/>
            <person name="Mayjonade B."/>
            <person name="Legrand L."/>
            <person name="Gill N."/>
            <person name="Kane N.C."/>
            <person name="Bowers J.E."/>
            <person name="Hubner S."/>
            <person name="Bellec A."/>
            <person name="Berard A."/>
            <person name="Berges H."/>
            <person name="Blanchet N."/>
            <person name="Boniface M.C."/>
            <person name="Brunel D."/>
            <person name="Catrice O."/>
            <person name="Chaidir N."/>
            <person name="Claudel C."/>
            <person name="Donnadieu C."/>
            <person name="Faraut T."/>
            <person name="Fievet G."/>
            <person name="Helmstetter N."/>
            <person name="King M."/>
            <person name="Knapp S.J."/>
            <person name="Lai Z."/>
            <person name="Le Paslier M.C."/>
            <person name="Lippi Y."/>
            <person name="Lorenzon L."/>
            <person name="Mandel J.R."/>
            <person name="Marage G."/>
            <person name="Marchand G."/>
            <person name="Marquand E."/>
            <person name="Bret-Mestries E."/>
            <person name="Morien E."/>
            <person name="Nambeesan S."/>
            <person name="Nguyen T."/>
            <person name="Pegot-Espagnet P."/>
            <person name="Pouilly N."/>
            <person name="Raftis F."/>
            <person name="Sallet E."/>
            <person name="Schiex T."/>
            <person name="Thomas J."/>
            <person name="Vandecasteele C."/>
            <person name="Vares D."/>
            <person name="Vear F."/>
            <person name="Vautrin S."/>
            <person name="Crespi M."/>
            <person name="Mangin B."/>
            <person name="Burke J.M."/>
            <person name="Salse J."/>
            <person name="Munos S."/>
            <person name="Vincourt P."/>
            <person name="Rieseberg L.H."/>
            <person name="Langlade N.B."/>
        </authorList>
    </citation>
    <scope>NUCLEOTIDE SEQUENCE [LARGE SCALE GENOMIC DNA]</scope>
    <source>
        <strain evidence="2">cv. SF193</strain>
    </source>
</reference>
<evidence type="ECO:0000313" key="2">
    <source>
        <dbReference type="Proteomes" id="UP000215914"/>
    </source>
</evidence>
<organism evidence="1 2">
    <name type="scientific">Helianthus annuus</name>
    <name type="common">Common sunflower</name>
    <dbReference type="NCBI Taxonomy" id="4232"/>
    <lineage>
        <taxon>Eukaryota</taxon>
        <taxon>Viridiplantae</taxon>
        <taxon>Streptophyta</taxon>
        <taxon>Embryophyta</taxon>
        <taxon>Tracheophyta</taxon>
        <taxon>Spermatophyta</taxon>
        <taxon>Magnoliopsida</taxon>
        <taxon>eudicotyledons</taxon>
        <taxon>Gunneridae</taxon>
        <taxon>Pentapetalae</taxon>
        <taxon>asterids</taxon>
        <taxon>campanulids</taxon>
        <taxon>Asterales</taxon>
        <taxon>Asteraceae</taxon>
        <taxon>Asteroideae</taxon>
        <taxon>Heliantheae alliance</taxon>
        <taxon>Heliantheae</taxon>
        <taxon>Helianthus</taxon>
    </lineage>
</organism>
<name>A0A251UAB8_HELAN</name>
<keyword evidence="2" id="KW-1185">Reference proteome</keyword>
<gene>
    <name evidence="1" type="ORF">HannXRQ_Chr07g0191421</name>
</gene>
<protein>
    <submittedName>
        <fullName evidence="1">Uncharacterized protein</fullName>
    </submittedName>
</protein>
<dbReference type="Proteomes" id="UP000215914">
    <property type="component" value="Chromosome 7"/>
</dbReference>
<accession>A0A251UAB8</accession>
<dbReference type="EMBL" id="CM007896">
    <property type="protein sequence ID" value="OTG20290.1"/>
    <property type="molecule type" value="Genomic_DNA"/>
</dbReference>
<sequence>MFEEVIRIKLSLDLHQPIKILFKIPCSPRTCLDKTCVITIFIIHPKIKISIIHISLSWKH</sequence>
<dbReference type="AlphaFoldDB" id="A0A251UAB8"/>
<evidence type="ECO:0000313" key="1">
    <source>
        <dbReference type="EMBL" id="OTG20290.1"/>
    </source>
</evidence>